<evidence type="ECO:0000313" key="5">
    <source>
        <dbReference type="EMBL" id="GEC72789.1"/>
    </source>
</evidence>
<feature type="chain" id="PRO_5022712891" description="GH16 domain-containing protein" evidence="3">
    <location>
        <begin position="22"/>
        <end position="255"/>
    </location>
</feature>
<comment type="similarity">
    <text evidence="1">Belongs to the glycosyl hydrolase 16 family.</text>
</comment>
<evidence type="ECO:0000256" key="2">
    <source>
        <dbReference type="SAM" id="MobiDB-lite"/>
    </source>
</evidence>
<dbReference type="STRING" id="983.SAMN05443543_10446"/>
<dbReference type="GO" id="GO:0004553">
    <property type="term" value="F:hydrolase activity, hydrolyzing O-glycosyl compounds"/>
    <property type="evidence" value="ECO:0007669"/>
    <property type="project" value="InterPro"/>
</dbReference>
<protein>
    <recommendedName>
        <fullName evidence="4">GH16 domain-containing protein</fullName>
    </recommendedName>
</protein>
<dbReference type="Proteomes" id="UP000316775">
    <property type="component" value="Unassembled WGS sequence"/>
</dbReference>
<sequence length="255" mass="28960">MTKNYCKAACLAIGMLLFSCASEDIMEEAPKQTNATATNNTSEMSRNPTPKTPVSTLKTWNFNDLNEWEDATQVGVPNYFAENGILKMFTNANTWDRTKVKSVATYATGTYSWRVYVPEMGVGDCASIGAFLYNDDTHELDFEIGYGNEAIRQELNAASDELIVYMTSQGNPFYSFQHKIKRAQWYTLSITLALNNKKKYVATWKIDNQILTTKTLTYGTQTKFKIFCSVENLSFIGDHIPTTQNYALFDWVEFK</sequence>
<dbReference type="GO" id="GO:0005975">
    <property type="term" value="P:carbohydrate metabolic process"/>
    <property type="evidence" value="ECO:0007669"/>
    <property type="project" value="InterPro"/>
</dbReference>
<reference evidence="5 6" key="1">
    <citation type="submission" date="2019-06" db="EMBL/GenBank/DDBJ databases">
        <title>Whole genome shotgun sequence of Flavobacterium flevense NBRC 14960.</title>
        <authorList>
            <person name="Hosoyama A."/>
            <person name="Uohara A."/>
            <person name="Ohji S."/>
            <person name="Ichikawa N."/>
        </authorList>
    </citation>
    <scope>NUCLEOTIDE SEQUENCE [LARGE SCALE GENOMIC DNA]</scope>
    <source>
        <strain evidence="5 6">NBRC 14960</strain>
    </source>
</reference>
<keyword evidence="6" id="KW-1185">Reference proteome</keyword>
<comment type="caution">
    <text evidence="5">The sequence shown here is derived from an EMBL/GenBank/DDBJ whole genome shotgun (WGS) entry which is preliminary data.</text>
</comment>
<feature type="signal peptide" evidence="3">
    <location>
        <begin position="1"/>
        <end position="21"/>
    </location>
</feature>
<dbReference type="PROSITE" id="PS51762">
    <property type="entry name" value="GH16_2"/>
    <property type="match status" value="1"/>
</dbReference>
<evidence type="ECO:0000256" key="1">
    <source>
        <dbReference type="ARBA" id="ARBA00006865"/>
    </source>
</evidence>
<dbReference type="RefSeq" id="WP_234982589.1">
    <property type="nucleotide sequence ID" value="NZ_BJNP01000026.1"/>
</dbReference>
<keyword evidence="3" id="KW-0732">Signal</keyword>
<dbReference type="PROSITE" id="PS51257">
    <property type="entry name" value="PROKAR_LIPOPROTEIN"/>
    <property type="match status" value="1"/>
</dbReference>
<dbReference type="InterPro" id="IPR000757">
    <property type="entry name" value="Beta-glucanase-like"/>
</dbReference>
<dbReference type="SUPFAM" id="SSF49899">
    <property type="entry name" value="Concanavalin A-like lectins/glucanases"/>
    <property type="match status" value="1"/>
</dbReference>
<evidence type="ECO:0000313" key="6">
    <source>
        <dbReference type="Proteomes" id="UP000316775"/>
    </source>
</evidence>
<dbReference type="EMBL" id="BJNP01000026">
    <property type="protein sequence ID" value="GEC72789.1"/>
    <property type="molecule type" value="Genomic_DNA"/>
</dbReference>
<gene>
    <name evidence="5" type="ORF">FFL01_23280</name>
</gene>
<feature type="domain" description="GH16" evidence="4">
    <location>
        <begin position="42"/>
        <end position="255"/>
    </location>
</feature>
<evidence type="ECO:0000256" key="3">
    <source>
        <dbReference type="SAM" id="SignalP"/>
    </source>
</evidence>
<accession>A0A4Y4AZN7</accession>
<feature type="region of interest" description="Disordered" evidence="2">
    <location>
        <begin position="31"/>
        <end position="53"/>
    </location>
</feature>
<name>A0A4Y4AZN7_9FLAO</name>
<dbReference type="AlphaFoldDB" id="A0A4Y4AZN7"/>
<evidence type="ECO:0000259" key="4">
    <source>
        <dbReference type="PROSITE" id="PS51762"/>
    </source>
</evidence>
<organism evidence="5 6">
    <name type="scientific">Flavobacterium flevense</name>
    <dbReference type="NCBI Taxonomy" id="983"/>
    <lineage>
        <taxon>Bacteria</taxon>
        <taxon>Pseudomonadati</taxon>
        <taxon>Bacteroidota</taxon>
        <taxon>Flavobacteriia</taxon>
        <taxon>Flavobacteriales</taxon>
        <taxon>Flavobacteriaceae</taxon>
        <taxon>Flavobacterium</taxon>
    </lineage>
</organism>
<dbReference type="InterPro" id="IPR013320">
    <property type="entry name" value="ConA-like_dom_sf"/>
</dbReference>
<proteinExistence type="inferred from homology"/>